<feature type="transmembrane region" description="Helical" evidence="1">
    <location>
        <begin position="53"/>
        <end position="72"/>
    </location>
</feature>
<dbReference type="AlphaFoldDB" id="A0AAD6YCF6"/>
<dbReference type="Proteomes" id="UP001219525">
    <property type="component" value="Unassembled WGS sequence"/>
</dbReference>
<protein>
    <submittedName>
        <fullName evidence="2">Uncharacterized protein</fullName>
    </submittedName>
</protein>
<gene>
    <name evidence="2" type="ORF">GGX14DRAFT_644768</name>
</gene>
<sequence>MFLGVTALFAMITVHWILVIYQAFLAFVHLGNASIENAFYEDYAQGPEVAKETLVFSVAFLGDALVAYRLWIIWGKNRLVMIFPIFALVGMECVFAQIVKCPQKGEYEASQHEGWHYFLHMEQSHTREIWVRFPPEGNDLTTALPSTNAKFNKWFLVLLVESAAIQTFGEIFIIATGAEVEARDTFPAVVGISNILIHARVGLGWSPDSPATKQQSTQKHGGNV</sequence>
<proteinExistence type="predicted"/>
<evidence type="ECO:0000313" key="2">
    <source>
        <dbReference type="EMBL" id="KAJ7205523.1"/>
    </source>
</evidence>
<reference evidence="2" key="1">
    <citation type="submission" date="2023-03" db="EMBL/GenBank/DDBJ databases">
        <title>Massive genome expansion in bonnet fungi (Mycena s.s.) driven by repeated elements and novel gene families across ecological guilds.</title>
        <authorList>
            <consortium name="Lawrence Berkeley National Laboratory"/>
            <person name="Harder C.B."/>
            <person name="Miyauchi S."/>
            <person name="Viragh M."/>
            <person name="Kuo A."/>
            <person name="Thoen E."/>
            <person name="Andreopoulos B."/>
            <person name="Lu D."/>
            <person name="Skrede I."/>
            <person name="Drula E."/>
            <person name="Henrissat B."/>
            <person name="Morin E."/>
            <person name="Kohler A."/>
            <person name="Barry K."/>
            <person name="LaButti K."/>
            <person name="Morin E."/>
            <person name="Salamov A."/>
            <person name="Lipzen A."/>
            <person name="Mereny Z."/>
            <person name="Hegedus B."/>
            <person name="Baldrian P."/>
            <person name="Stursova M."/>
            <person name="Weitz H."/>
            <person name="Taylor A."/>
            <person name="Grigoriev I.V."/>
            <person name="Nagy L.G."/>
            <person name="Martin F."/>
            <person name="Kauserud H."/>
        </authorList>
    </citation>
    <scope>NUCLEOTIDE SEQUENCE</scope>
    <source>
        <strain evidence="2">9144</strain>
    </source>
</reference>
<organism evidence="2 3">
    <name type="scientific">Mycena pura</name>
    <dbReference type="NCBI Taxonomy" id="153505"/>
    <lineage>
        <taxon>Eukaryota</taxon>
        <taxon>Fungi</taxon>
        <taxon>Dikarya</taxon>
        <taxon>Basidiomycota</taxon>
        <taxon>Agaricomycotina</taxon>
        <taxon>Agaricomycetes</taxon>
        <taxon>Agaricomycetidae</taxon>
        <taxon>Agaricales</taxon>
        <taxon>Marasmiineae</taxon>
        <taxon>Mycenaceae</taxon>
        <taxon>Mycena</taxon>
    </lineage>
</organism>
<comment type="caution">
    <text evidence="2">The sequence shown here is derived from an EMBL/GenBank/DDBJ whole genome shotgun (WGS) entry which is preliminary data.</text>
</comment>
<keyword evidence="1" id="KW-0472">Membrane</keyword>
<keyword evidence="1" id="KW-0812">Transmembrane</keyword>
<keyword evidence="1" id="KW-1133">Transmembrane helix</keyword>
<name>A0AAD6YCF6_9AGAR</name>
<keyword evidence="3" id="KW-1185">Reference proteome</keyword>
<evidence type="ECO:0000313" key="3">
    <source>
        <dbReference type="Proteomes" id="UP001219525"/>
    </source>
</evidence>
<feature type="transmembrane region" description="Helical" evidence="1">
    <location>
        <begin position="7"/>
        <end position="33"/>
    </location>
</feature>
<feature type="transmembrane region" description="Helical" evidence="1">
    <location>
        <begin position="79"/>
        <end position="99"/>
    </location>
</feature>
<accession>A0AAD6YCF6</accession>
<dbReference type="EMBL" id="JARJCW010000043">
    <property type="protein sequence ID" value="KAJ7205523.1"/>
    <property type="molecule type" value="Genomic_DNA"/>
</dbReference>
<evidence type="ECO:0000256" key="1">
    <source>
        <dbReference type="SAM" id="Phobius"/>
    </source>
</evidence>